<reference evidence="3" key="1">
    <citation type="journal article" date="2018" name="Algal Res.">
        <title>Characterization of plant carbon substrate utilization by Auxenochlorella protothecoides.</title>
        <authorList>
            <person name="Vogler B.W."/>
            <person name="Starkenburg S.R."/>
            <person name="Sudasinghe N."/>
            <person name="Schambach J.Y."/>
            <person name="Rollin J.A."/>
            <person name="Pattathil S."/>
            <person name="Barry A.N."/>
        </authorList>
    </citation>
    <scope>NUCLEOTIDE SEQUENCE [LARGE SCALE GENOMIC DNA]</scope>
    <source>
        <strain evidence="3">UTEX 25</strain>
    </source>
</reference>
<sequence length="126" mass="13574">MLQASRISRALRFRTEQAIRAFATSSESGEPAGGALEAEGVKKILQRHLGQADRPLTSAELWSLTEPEGVKSKRHMKQMLQQMRKTQVVATKPLGASTTKKSSKQFGYLLAGSAATHKPVATPASA</sequence>
<evidence type="ECO:0000313" key="2">
    <source>
        <dbReference type="EMBL" id="RMZ52153.1"/>
    </source>
</evidence>
<dbReference type="Proteomes" id="UP000279271">
    <property type="component" value="Unassembled WGS sequence"/>
</dbReference>
<dbReference type="EMBL" id="QOKY01000213">
    <property type="protein sequence ID" value="RMZ52153.1"/>
    <property type="molecule type" value="Genomic_DNA"/>
</dbReference>
<name>A0A3M7KNM1_AUXPR</name>
<feature type="region of interest" description="Disordered" evidence="1">
    <location>
        <begin position="84"/>
        <end position="103"/>
    </location>
</feature>
<accession>A0A3M7KNM1</accession>
<comment type="caution">
    <text evidence="2">The sequence shown here is derived from an EMBL/GenBank/DDBJ whole genome shotgun (WGS) entry which is preliminary data.</text>
</comment>
<evidence type="ECO:0000256" key="1">
    <source>
        <dbReference type="SAM" id="MobiDB-lite"/>
    </source>
</evidence>
<gene>
    <name evidence="2" type="ORF">APUTEX25_001543</name>
</gene>
<dbReference type="AlphaFoldDB" id="A0A3M7KNM1"/>
<organism evidence="2 3">
    <name type="scientific">Auxenochlorella protothecoides</name>
    <name type="common">Green microalga</name>
    <name type="synonym">Chlorella protothecoides</name>
    <dbReference type="NCBI Taxonomy" id="3075"/>
    <lineage>
        <taxon>Eukaryota</taxon>
        <taxon>Viridiplantae</taxon>
        <taxon>Chlorophyta</taxon>
        <taxon>core chlorophytes</taxon>
        <taxon>Trebouxiophyceae</taxon>
        <taxon>Chlorellales</taxon>
        <taxon>Chlorellaceae</taxon>
        <taxon>Auxenochlorella</taxon>
    </lineage>
</organism>
<protein>
    <submittedName>
        <fullName evidence="2">Uncharacterized protein</fullName>
    </submittedName>
</protein>
<proteinExistence type="predicted"/>
<evidence type="ECO:0000313" key="3">
    <source>
        <dbReference type="Proteomes" id="UP000279271"/>
    </source>
</evidence>